<keyword evidence="2" id="KW-1185">Reference proteome</keyword>
<organism evidence="1 2">
    <name type="scientific">Gelidibacter pelagius</name>
    <dbReference type="NCBI Taxonomy" id="2819985"/>
    <lineage>
        <taxon>Bacteria</taxon>
        <taxon>Pseudomonadati</taxon>
        <taxon>Bacteroidota</taxon>
        <taxon>Flavobacteriia</taxon>
        <taxon>Flavobacteriales</taxon>
        <taxon>Flavobacteriaceae</taxon>
        <taxon>Gelidibacter</taxon>
    </lineage>
</organism>
<evidence type="ECO:0000313" key="1">
    <source>
        <dbReference type="EMBL" id="MBO3099449.1"/>
    </source>
</evidence>
<accession>A0ABS3SUT6</accession>
<sequence length="172" mass="20035">MAEKDHIKIINSLSFYKAINDRDQWFPRVTVEKVKTQEEVIYPDGGSWPIIQIKCINDDAILELDTVQTRKGTIKKRLVNYNINDKYLLAFKELFNLKTRYKETNALGINLNKNSEILACEASFKICEKCNAKYMAIYAKRSESARDDDHILYVHGIWKVELSKEFGEHLSI</sequence>
<name>A0ABS3SUT6_9FLAO</name>
<proteinExistence type="predicted"/>
<comment type="caution">
    <text evidence="1">The sequence shown here is derived from an EMBL/GenBank/DDBJ whole genome shotgun (WGS) entry which is preliminary data.</text>
</comment>
<gene>
    <name evidence="1" type="ORF">J4051_14305</name>
</gene>
<protein>
    <submittedName>
        <fullName evidence="1">Uncharacterized protein</fullName>
    </submittedName>
</protein>
<dbReference type="EMBL" id="JAGEVG010000017">
    <property type="protein sequence ID" value="MBO3099449.1"/>
    <property type="molecule type" value="Genomic_DNA"/>
</dbReference>
<reference evidence="1 2" key="1">
    <citation type="submission" date="2021-03" db="EMBL/GenBank/DDBJ databases">
        <title>Gelidibacter sp. nov., isolated from costal sediment.</title>
        <authorList>
            <person name="Lun K.-Y."/>
        </authorList>
    </citation>
    <scope>NUCLEOTIDE SEQUENCE [LARGE SCALE GENOMIC DNA]</scope>
    <source>
        <strain evidence="1 2">DF109</strain>
    </source>
</reference>
<evidence type="ECO:0000313" key="2">
    <source>
        <dbReference type="Proteomes" id="UP000681315"/>
    </source>
</evidence>
<dbReference type="Proteomes" id="UP000681315">
    <property type="component" value="Unassembled WGS sequence"/>
</dbReference>
<dbReference type="RefSeq" id="WP_208234563.1">
    <property type="nucleotide sequence ID" value="NZ_JAGEVG010000017.1"/>
</dbReference>